<evidence type="ECO:0000313" key="1">
    <source>
        <dbReference type="EMBL" id="SHJ51534.1"/>
    </source>
</evidence>
<organism evidence="1 2">
    <name type="scientific">Tessaracoccus bendigoensis DSM 12906</name>
    <dbReference type="NCBI Taxonomy" id="1123357"/>
    <lineage>
        <taxon>Bacteria</taxon>
        <taxon>Bacillati</taxon>
        <taxon>Actinomycetota</taxon>
        <taxon>Actinomycetes</taxon>
        <taxon>Propionibacteriales</taxon>
        <taxon>Propionibacteriaceae</taxon>
        <taxon>Tessaracoccus</taxon>
    </lineage>
</organism>
<keyword evidence="2" id="KW-1185">Reference proteome</keyword>
<dbReference type="STRING" id="1123357.SAMN02745244_02682"/>
<gene>
    <name evidence="1" type="ORF">SAMN02745244_02682</name>
</gene>
<dbReference type="EMBL" id="FQZG01000054">
    <property type="protein sequence ID" value="SHJ51534.1"/>
    <property type="molecule type" value="Genomic_DNA"/>
</dbReference>
<dbReference type="AlphaFoldDB" id="A0A1M6JXV6"/>
<reference evidence="1 2" key="1">
    <citation type="submission" date="2016-11" db="EMBL/GenBank/DDBJ databases">
        <authorList>
            <person name="Jaros S."/>
            <person name="Januszkiewicz K."/>
            <person name="Wedrychowicz H."/>
        </authorList>
    </citation>
    <scope>NUCLEOTIDE SEQUENCE [LARGE SCALE GENOMIC DNA]</scope>
    <source>
        <strain evidence="1 2">DSM 12906</strain>
    </source>
</reference>
<dbReference type="RefSeq" id="WP_217652243.1">
    <property type="nucleotide sequence ID" value="NZ_FQZG01000054.1"/>
</dbReference>
<sequence>MIAVAAKGFDSTGSKLSDAVREIVEMADARTGGQVALAVVDGIGWKGRLADLKRIWSLWETGDIDGLYTLATLADFKRDLDRFAELKGIQRLP</sequence>
<dbReference type="Proteomes" id="UP000184512">
    <property type="component" value="Unassembled WGS sequence"/>
</dbReference>
<protein>
    <submittedName>
        <fullName evidence="1">Uncharacterized protein</fullName>
    </submittedName>
</protein>
<proteinExistence type="predicted"/>
<accession>A0A1M6JXV6</accession>
<name>A0A1M6JXV6_9ACTN</name>
<evidence type="ECO:0000313" key="2">
    <source>
        <dbReference type="Proteomes" id="UP000184512"/>
    </source>
</evidence>